<dbReference type="EMBL" id="FPHS01000271">
    <property type="protein sequence ID" value="SFV79671.1"/>
    <property type="molecule type" value="Genomic_DNA"/>
</dbReference>
<dbReference type="Pfam" id="PF00005">
    <property type="entry name" value="ABC_tran"/>
    <property type="match status" value="2"/>
</dbReference>
<dbReference type="InterPro" id="IPR013563">
    <property type="entry name" value="Oligopep_ABC_C"/>
</dbReference>
<reference evidence="5" key="1">
    <citation type="submission" date="2016-10" db="EMBL/GenBank/DDBJ databases">
        <authorList>
            <person name="de Groot N.N."/>
        </authorList>
    </citation>
    <scope>NUCLEOTIDE SEQUENCE</scope>
</reference>
<dbReference type="SMART" id="SM00382">
    <property type="entry name" value="AAA"/>
    <property type="match status" value="2"/>
</dbReference>
<dbReference type="InterPro" id="IPR017871">
    <property type="entry name" value="ABC_transporter-like_CS"/>
</dbReference>
<organism evidence="5">
    <name type="scientific">hydrothermal vent metagenome</name>
    <dbReference type="NCBI Taxonomy" id="652676"/>
    <lineage>
        <taxon>unclassified sequences</taxon>
        <taxon>metagenomes</taxon>
        <taxon>ecological metagenomes</taxon>
    </lineage>
</organism>
<name>A0A1W1DET6_9ZZZZ</name>
<keyword evidence="2" id="KW-0547">Nucleotide-binding</keyword>
<feature type="domain" description="ABC transporter" evidence="4">
    <location>
        <begin position="277"/>
        <end position="511"/>
    </location>
</feature>
<dbReference type="Pfam" id="PF08352">
    <property type="entry name" value="oligo_HPY"/>
    <property type="match status" value="1"/>
</dbReference>
<dbReference type="PANTHER" id="PTHR43776">
    <property type="entry name" value="TRANSPORT ATP-BINDING PROTEIN"/>
    <property type="match status" value="1"/>
</dbReference>
<dbReference type="AlphaFoldDB" id="A0A1W1DET6"/>
<sequence length="516" mass="57486">MPKPLLSVEDLSIFTKSQKIVKNISFSINQGEIFALVGESGSGKSLTALSVVDLLEKNLKKSGKITYKDTDLSHAQNIQKFRGSEIAFIFQDPTNSLNPIMTIGEQVEEVLALHTNLRKKQRKSRVLALFEQVDLDTSAQMYARYPHQVSGGQKQRVMIACALAGGAKLLIADEPTTALDVTTQKQVLELLLELRKNQQLSILLITHDLSVVKLMADRVAVMHQGNIIENRDKTDFFQNPIEDYSKELLVSLPKGNRDQSFGDVLIKGDKVKVYFPIKTGLFQRTTDYVRAVDEISFTLKQGQNLAIVGESGSGKTTLAKAIMRQLDLHDGYVDVDNQPITGYTRKAYASKVQIVFQNVTSSFNPRMRISQTLLECLQALNPSQANTAYLSELLQEVELNPELMHRYPHELSGGQLQRLSIARAISVNPEVIICDEPTSALDATVKVQILNLLLRLQREKGVSYIIITHDISIVDYFADHMIVMKQGKALESGSTQEILNNPQNDYTQALLSSVLS</sequence>
<gene>
    <name evidence="5" type="ORF">MNB_SUP05-11-642</name>
</gene>
<dbReference type="GO" id="GO:0016887">
    <property type="term" value="F:ATP hydrolysis activity"/>
    <property type="evidence" value="ECO:0007669"/>
    <property type="project" value="InterPro"/>
</dbReference>
<dbReference type="GO" id="GO:0055085">
    <property type="term" value="P:transmembrane transport"/>
    <property type="evidence" value="ECO:0007669"/>
    <property type="project" value="UniProtKB-ARBA"/>
</dbReference>
<dbReference type="InterPro" id="IPR027417">
    <property type="entry name" value="P-loop_NTPase"/>
</dbReference>
<dbReference type="GO" id="GO:0005524">
    <property type="term" value="F:ATP binding"/>
    <property type="evidence" value="ECO:0007669"/>
    <property type="project" value="UniProtKB-KW"/>
</dbReference>
<dbReference type="Gene3D" id="3.40.50.300">
    <property type="entry name" value="P-loop containing nucleotide triphosphate hydrolases"/>
    <property type="match status" value="2"/>
</dbReference>
<protein>
    <submittedName>
        <fullName evidence="5">Oligopeptide transport ATP-binding protein OppF (TC 3.A.1.5.1)</fullName>
    </submittedName>
</protein>
<dbReference type="CDD" id="cd03257">
    <property type="entry name" value="ABC_NikE_OppD_transporters"/>
    <property type="match status" value="2"/>
</dbReference>
<evidence type="ECO:0000259" key="4">
    <source>
        <dbReference type="PROSITE" id="PS50893"/>
    </source>
</evidence>
<feature type="domain" description="ABC transporter" evidence="4">
    <location>
        <begin position="6"/>
        <end position="249"/>
    </location>
</feature>
<dbReference type="PROSITE" id="PS50893">
    <property type="entry name" value="ABC_TRANSPORTER_2"/>
    <property type="match status" value="2"/>
</dbReference>
<keyword evidence="1" id="KW-0813">Transport</keyword>
<accession>A0A1W1DET6</accession>
<dbReference type="PROSITE" id="PS00211">
    <property type="entry name" value="ABC_TRANSPORTER_1"/>
    <property type="match status" value="2"/>
</dbReference>
<dbReference type="InterPro" id="IPR003593">
    <property type="entry name" value="AAA+_ATPase"/>
</dbReference>
<dbReference type="NCBIfam" id="NF008453">
    <property type="entry name" value="PRK11308.1"/>
    <property type="match status" value="2"/>
</dbReference>
<evidence type="ECO:0000256" key="2">
    <source>
        <dbReference type="ARBA" id="ARBA00022741"/>
    </source>
</evidence>
<evidence type="ECO:0000256" key="1">
    <source>
        <dbReference type="ARBA" id="ARBA00022448"/>
    </source>
</evidence>
<proteinExistence type="predicted"/>
<dbReference type="GO" id="GO:0015833">
    <property type="term" value="P:peptide transport"/>
    <property type="evidence" value="ECO:0007669"/>
    <property type="project" value="InterPro"/>
</dbReference>
<dbReference type="InterPro" id="IPR050319">
    <property type="entry name" value="ABC_transp_ATP-bind"/>
</dbReference>
<evidence type="ECO:0000256" key="3">
    <source>
        <dbReference type="ARBA" id="ARBA00022840"/>
    </source>
</evidence>
<dbReference type="InterPro" id="IPR003439">
    <property type="entry name" value="ABC_transporter-like_ATP-bd"/>
</dbReference>
<dbReference type="SUPFAM" id="SSF52540">
    <property type="entry name" value="P-loop containing nucleoside triphosphate hydrolases"/>
    <property type="match status" value="2"/>
</dbReference>
<keyword evidence="3 5" id="KW-0067">ATP-binding</keyword>
<evidence type="ECO:0000313" key="5">
    <source>
        <dbReference type="EMBL" id="SFV79671.1"/>
    </source>
</evidence>
<dbReference type="NCBIfam" id="NF010167">
    <property type="entry name" value="PRK13648.1"/>
    <property type="match status" value="2"/>
</dbReference>